<reference evidence="1" key="2">
    <citation type="submission" date="2025-08" db="UniProtKB">
        <authorList>
            <consortium name="Ensembl"/>
        </authorList>
    </citation>
    <scope>IDENTIFICATION</scope>
</reference>
<accession>A0A452F141</accession>
<dbReference type="Proteomes" id="UP000291000">
    <property type="component" value="Chromosome 1"/>
</dbReference>
<name>A0A452F141_CAPHI</name>
<dbReference type="Ensembl" id="ENSCHIT00000025906.1">
    <property type="protein sequence ID" value="ENSCHIP00000018091.1"/>
    <property type="gene ID" value="ENSCHIG00000017673.1"/>
</dbReference>
<protein>
    <submittedName>
        <fullName evidence="1">Uncharacterized protein</fullName>
    </submittedName>
</protein>
<dbReference type="AlphaFoldDB" id="A0A452F141"/>
<keyword evidence="2" id="KW-1185">Reference proteome</keyword>
<sequence length="55" mass="6175">MPTSCPAREEAELEVNSVFCQKVEVCYQWMENPGCHAVDAKKVLQMVSVIQNSCN</sequence>
<reference evidence="1 2" key="1">
    <citation type="submission" date="2016-04" db="EMBL/GenBank/DDBJ databases">
        <title>Polished mammalian reference genomes with single-molecule sequencing and chromosome conformation capture applied to the Capra hircus genome.</title>
        <authorList>
            <person name="Bickhart D.M."/>
            <person name="Koren S."/>
            <person name="Rosen B."/>
            <person name="Hastie A."/>
            <person name="Liachko I."/>
            <person name="Sullivan S.T."/>
            <person name="Burton J."/>
            <person name="Sayre B.L."/>
            <person name="Huson H.J."/>
            <person name="Lee J."/>
            <person name="Lam E."/>
            <person name="Kelley C.M."/>
            <person name="Hutchison J.L."/>
            <person name="Zhou Y."/>
            <person name="Sun J."/>
            <person name="Crisa A."/>
            <person name="Schwartz J.C."/>
            <person name="Hammond J.A."/>
            <person name="Schroeder S.G."/>
            <person name="Liu G.E."/>
            <person name="Dunham M."/>
            <person name="Shendure J."/>
            <person name="Sonstegard T.S."/>
            <person name="Phillippy A.M."/>
            <person name="Van Tassell C.P."/>
            <person name="Smith T.P."/>
        </authorList>
    </citation>
    <scope>NUCLEOTIDE SEQUENCE [LARGE SCALE GENOMIC DNA]</scope>
</reference>
<dbReference type="EMBL" id="LWLT01000001">
    <property type="status" value="NOT_ANNOTATED_CDS"/>
    <property type="molecule type" value="Genomic_DNA"/>
</dbReference>
<evidence type="ECO:0000313" key="2">
    <source>
        <dbReference type="Proteomes" id="UP000291000"/>
    </source>
</evidence>
<reference evidence="1" key="3">
    <citation type="submission" date="2025-09" db="UniProtKB">
        <authorList>
            <consortium name="Ensembl"/>
        </authorList>
    </citation>
    <scope>IDENTIFICATION</scope>
</reference>
<dbReference type="GeneTree" id="ENSGT00990000204082"/>
<dbReference type="STRING" id="9925.ENSCHIP00000018091"/>
<organism evidence="1 2">
    <name type="scientific">Capra hircus</name>
    <name type="common">Goat</name>
    <dbReference type="NCBI Taxonomy" id="9925"/>
    <lineage>
        <taxon>Eukaryota</taxon>
        <taxon>Metazoa</taxon>
        <taxon>Chordata</taxon>
        <taxon>Craniata</taxon>
        <taxon>Vertebrata</taxon>
        <taxon>Euteleostomi</taxon>
        <taxon>Mammalia</taxon>
        <taxon>Eutheria</taxon>
        <taxon>Laurasiatheria</taxon>
        <taxon>Artiodactyla</taxon>
        <taxon>Ruminantia</taxon>
        <taxon>Pecora</taxon>
        <taxon>Bovidae</taxon>
        <taxon>Caprinae</taxon>
        <taxon>Capra</taxon>
    </lineage>
</organism>
<proteinExistence type="predicted"/>
<evidence type="ECO:0000313" key="1">
    <source>
        <dbReference type="Ensembl" id="ENSCHIP00000018091.1"/>
    </source>
</evidence>